<dbReference type="UniPathway" id="UPA00219"/>
<organism evidence="12 13">
    <name type="scientific">Methylotenera versatilis (strain 301)</name>
    <dbReference type="NCBI Taxonomy" id="666681"/>
    <lineage>
        <taxon>Bacteria</taxon>
        <taxon>Pseudomonadati</taxon>
        <taxon>Pseudomonadota</taxon>
        <taxon>Betaproteobacteria</taxon>
        <taxon>Nitrosomonadales</taxon>
        <taxon>Methylophilaceae</taxon>
        <taxon>Methylotenera</taxon>
    </lineage>
</organism>
<gene>
    <name evidence="11" type="primary">mrdB</name>
    <name evidence="11" type="synonym">rodA</name>
    <name evidence="12" type="ordered locus">M301_2606</name>
</gene>
<dbReference type="HAMAP" id="MF_02079">
    <property type="entry name" value="PGT_RodA"/>
    <property type="match status" value="1"/>
</dbReference>
<keyword evidence="5 11" id="KW-0812">Transmembrane</keyword>
<dbReference type="HOGENOM" id="CLU_029243_2_2_4"/>
<dbReference type="InterPro" id="IPR018365">
    <property type="entry name" value="Cell_cycle_FtsW-rel_CS"/>
</dbReference>
<dbReference type="Proteomes" id="UP000000383">
    <property type="component" value="Chromosome"/>
</dbReference>
<comment type="catalytic activity">
    <reaction evidence="11">
        <text>[GlcNAc-(1-&gt;4)-Mur2Ac(oyl-L-Ala-gamma-D-Glu-L-Lys-D-Ala-D-Ala)](n)-di-trans,octa-cis-undecaprenyl diphosphate + beta-D-GlcNAc-(1-&gt;4)-Mur2Ac(oyl-L-Ala-gamma-D-Glu-L-Lys-D-Ala-D-Ala)-di-trans,octa-cis-undecaprenyl diphosphate = [GlcNAc-(1-&gt;4)-Mur2Ac(oyl-L-Ala-gamma-D-Glu-L-Lys-D-Ala-D-Ala)](n+1)-di-trans,octa-cis-undecaprenyl diphosphate + di-trans,octa-cis-undecaprenyl diphosphate + H(+)</text>
        <dbReference type="Rhea" id="RHEA:23708"/>
        <dbReference type="Rhea" id="RHEA-COMP:9602"/>
        <dbReference type="Rhea" id="RHEA-COMP:9603"/>
        <dbReference type="ChEBI" id="CHEBI:15378"/>
        <dbReference type="ChEBI" id="CHEBI:58405"/>
        <dbReference type="ChEBI" id="CHEBI:60033"/>
        <dbReference type="ChEBI" id="CHEBI:78435"/>
        <dbReference type="EC" id="2.4.99.28"/>
    </reaction>
</comment>
<dbReference type="NCBIfam" id="TIGR02210">
    <property type="entry name" value="rodA_shape"/>
    <property type="match status" value="1"/>
</dbReference>
<feature type="transmembrane region" description="Helical" evidence="11">
    <location>
        <begin position="268"/>
        <end position="289"/>
    </location>
</feature>
<dbReference type="PROSITE" id="PS00428">
    <property type="entry name" value="FTSW_RODA_SPOVE"/>
    <property type="match status" value="1"/>
</dbReference>
<dbReference type="GO" id="GO:0032153">
    <property type="term" value="C:cell division site"/>
    <property type="evidence" value="ECO:0007669"/>
    <property type="project" value="TreeGrafter"/>
</dbReference>
<evidence type="ECO:0000256" key="5">
    <source>
        <dbReference type="ARBA" id="ARBA00022692"/>
    </source>
</evidence>
<keyword evidence="4 11" id="KW-0808">Transferase</keyword>
<feature type="transmembrane region" description="Helical" evidence="11">
    <location>
        <begin position="73"/>
        <end position="92"/>
    </location>
</feature>
<evidence type="ECO:0000256" key="8">
    <source>
        <dbReference type="ARBA" id="ARBA00022989"/>
    </source>
</evidence>
<dbReference type="GO" id="GO:0051301">
    <property type="term" value="P:cell division"/>
    <property type="evidence" value="ECO:0007669"/>
    <property type="project" value="InterPro"/>
</dbReference>
<comment type="similarity">
    <text evidence="11">Belongs to the SEDS family. MrdB/RodA subfamily.</text>
</comment>
<feature type="transmembrane region" description="Helical" evidence="11">
    <location>
        <begin position="134"/>
        <end position="151"/>
    </location>
</feature>
<name>D7DNG2_METV0</name>
<evidence type="ECO:0000313" key="12">
    <source>
        <dbReference type="EMBL" id="ADI30963.1"/>
    </source>
</evidence>
<dbReference type="STRING" id="666681.M301_2606"/>
<evidence type="ECO:0000256" key="9">
    <source>
        <dbReference type="ARBA" id="ARBA00023136"/>
    </source>
</evidence>
<keyword evidence="10 11" id="KW-0961">Cell wall biogenesis/degradation</keyword>
<keyword evidence="8 11" id="KW-1133">Transmembrane helix</keyword>
<reference evidence="13" key="1">
    <citation type="submission" date="2010-05" db="EMBL/GenBank/DDBJ databases">
        <title>Complete sequence of Methylotenera sp. 301.</title>
        <authorList>
            <person name="Lucas S."/>
            <person name="Copeland A."/>
            <person name="Lapidus A."/>
            <person name="Cheng J.-F."/>
            <person name="Bruce D."/>
            <person name="Goodwin L."/>
            <person name="Pitluck S."/>
            <person name="Clum A."/>
            <person name="Land M."/>
            <person name="Hauser L."/>
            <person name="Kyrpides N."/>
            <person name="Ivanova N."/>
            <person name="Chistoservova L."/>
            <person name="Kalyuzhnaya M."/>
            <person name="Woyke T."/>
        </authorList>
    </citation>
    <scope>NUCLEOTIDE SEQUENCE [LARGE SCALE GENOMIC DNA]</scope>
    <source>
        <strain evidence="13">301</strain>
    </source>
</reference>
<dbReference type="PANTHER" id="PTHR30474">
    <property type="entry name" value="CELL CYCLE PROTEIN"/>
    <property type="match status" value="1"/>
</dbReference>
<dbReference type="InterPro" id="IPR011923">
    <property type="entry name" value="RodA/MrdB"/>
</dbReference>
<evidence type="ECO:0000256" key="2">
    <source>
        <dbReference type="ARBA" id="ARBA00022475"/>
    </source>
</evidence>
<comment type="subcellular location">
    <subcellularLocation>
        <location evidence="11">Cell inner membrane</location>
        <topology evidence="11">Multi-pass membrane protein</topology>
    </subcellularLocation>
    <subcellularLocation>
        <location evidence="1">Membrane</location>
        <topology evidence="1">Multi-pass membrane protein</topology>
    </subcellularLocation>
</comment>
<dbReference type="RefSeq" id="WP_013149270.1">
    <property type="nucleotide sequence ID" value="NC_014207.1"/>
</dbReference>
<dbReference type="Pfam" id="PF01098">
    <property type="entry name" value="FTSW_RODA_SPOVE"/>
    <property type="match status" value="1"/>
</dbReference>
<keyword evidence="9 11" id="KW-0472">Membrane</keyword>
<keyword evidence="7 11" id="KW-0573">Peptidoglycan synthesis</keyword>
<reference evidence="12 13" key="2">
    <citation type="journal article" date="2011" name="J. Bacteriol.">
        <title>Genomes of three methylotrophs from a single niche uncover genetic and metabolic divergence of Methylophilaceae.</title>
        <authorList>
            <person name="Lapidus A."/>
            <person name="Clum A."/>
            <person name="Labutti K."/>
            <person name="Kaluzhnaya M.G."/>
            <person name="Lim S."/>
            <person name="Beck D.A."/>
            <person name="Glavina Del Rio T."/>
            <person name="Nolan M."/>
            <person name="Mavromatis K."/>
            <person name="Huntemann M."/>
            <person name="Lucas S."/>
            <person name="Lidstrom M.E."/>
            <person name="Ivanova N."/>
            <person name="Chistoserdova L."/>
        </authorList>
    </citation>
    <scope>NUCLEOTIDE SEQUENCE [LARGE SCALE GENOMIC DNA]</scope>
    <source>
        <strain evidence="12 13">301</strain>
    </source>
</reference>
<dbReference type="GO" id="GO:0008360">
    <property type="term" value="P:regulation of cell shape"/>
    <property type="evidence" value="ECO:0007669"/>
    <property type="project" value="UniProtKB-KW"/>
</dbReference>
<dbReference type="KEGG" id="meh:M301_2606"/>
<dbReference type="GO" id="GO:0008955">
    <property type="term" value="F:peptidoglycan glycosyltransferase activity"/>
    <property type="evidence" value="ECO:0007669"/>
    <property type="project" value="UniProtKB-UniRule"/>
</dbReference>
<dbReference type="InterPro" id="IPR001182">
    <property type="entry name" value="FtsW/RodA"/>
</dbReference>
<comment type="function">
    <text evidence="11">Peptidoglycan polymerase that is essential for cell wall elongation.</text>
</comment>
<dbReference type="GO" id="GO:0009252">
    <property type="term" value="P:peptidoglycan biosynthetic process"/>
    <property type="evidence" value="ECO:0007669"/>
    <property type="project" value="UniProtKB-UniRule"/>
</dbReference>
<keyword evidence="6 11" id="KW-0133">Cell shape</keyword>
<accession>D7DNG2</accession>
<evidence type="ECO:0000256" key="1">
    <source>
        <dbReference type="ARBA" id="ARBA00004141"/>
    </source>
</evidence>
<keyword evidence="3 11" id="KW-0328">Glycosyltransferase</keyword>
<proteinExistence type="inferred from homology"/>
<keyword evidence="2 11" id="KW-1003">Cell membrane</keyword>
<dbReference type="GO" id="GO:0005886">
    <property type="term" value="C:plasma membrane"/>
    <property type="evidence" value="ECO:0007669"/>
    <property type="project" value="UniProtKB-SubCell"/>
</dbReference>
<sequence length="364" mass="39569" precursor="true">MISQLLKQFLKHIDSFLMVCLFFTLMVGLFVLYSASGQSVARIYGQGINIIVALSFMWVAANIAPNQLERVALPLYIFGVLLLIAVALFGSISHGAQRWLNLGFTKIQPSEIMRIAMPMMLAWYFSKQEGKPKMADFAIGGLLLLVPVALIMKQPDLGTALLITASGFYVLFLAGLSWKLLLGSVIAFAASTPILWSMLHDYQRKRIEILLDPTQDPLGAGYHTIQAIIAIGSGGTAGKGWLNGTQAQLDFLPERTTDFIFAVFGEEFGLLGNLLLLLLFTLIIMRGLVIASQAQSTFARLLAGSITLTFFTYAFVNMGMVSGILPVVGVPLPLISYGGTSMVTLCLSLGILMSIHTHKKLVAT</sequence>
<feature type="transmembrane region" description="Helical" evidence="11">
    <location>
        <begin position="181"/>
        <end position="199"/>
    </location>
</feature>
<dbReference type="EC" id="2.4.99.28" evidence="11"/>
<protein>
    <recommendedName>
        <fullName evidence="11">Peptidoglycan glycosyltransferase MrdB</fullName>
        <shortName evidence="11">PGT</shortName>
        <ecNumber evidence="11">2.4.99.28</ecNumber>
    </recommendedName>
    <alternativeName>
        <fullName evidence="11">Cell elongation protein RodA</fullName>
    </alternativeName>
    <alternativeName>
        <fullName evidence="11">Cell wall polymerase</fullName>
    </alternativeName>
    <alternativeName>
        <fullName evidence="11">Peptidoglycan polymerase</fullName>
        <shortName evidence="11">PG polymerase</shortName>
    </alternativeName>
</protein>
<dbReference type="eggNOG" id="COG0772">
    <property type="taxonomic scope" value="Bacteria"/>
</dbReference>
<keyword evidence="11" id="KW-0997">Cell inner membrane</keyword>
<evidence type="ECO:0000256" key="10">
    <source>
        <dbReference type="ARBA" id="ARBA00023316"/>
    </source>
</evidence>
<evidence type="ECO:0000256" key="4">
    <source>
        <dbReference type="ARBA" id="ARBA00022679"/>
    </source>
</evidence>
<comment type="pathway">
    <text evidence="11">Cell wall biogenesis; peptidoglycan biosynthesis.</text>
</comment>
<dbReference type="AlphaFoldDB" id="D7DNG2"/>
<dbReference type="NCBIfam" id="NF037961">
    <property type="entry name" value="RodA_shape"/>
    <property type="match status" value="1"/>
</dbReference>
<evidence type="ECO:0000256" key="7">
    <source>
        <dbReference type="ARBA" id="ARBA00022984"/>
    </source>
</evidence>
<dbReference type="GO" id="GO:0071555">
    <property type="term" value="P:cell wall organization"/>
    <property type="evidence" value="ECO:0007669"/>
    <property type="project" value="UniProtKB-KW"/>
</dbReference>
<evidence type="ECO:0000256" key="11">
    <source>
        <dbReference type="HAMAP-Rule" id="MF_02079"/>
    </source>
</evidence>
<feature type="transmembrane region" description="Helical" evidence="11">
    <location>
        <begin position="334"/>
        <end position="355"/>
    </location>
</feature>
<evidence type="ECO:0000313" key="13">
    <source>
        <dbReference type="Proteomes" id="UP000000383"/>
    </source>
</evidence>
<dbReference type="EMBL" id="CP002056">
    <property type="protein sequence ID" value="ADI30963.1"/>
    <property type="molecule type" value="Genomic_DNA"/>
</dbReference>
<dbReference type="OrthoDB" id="9768187at2"/>
<evidence type="ECO:0000256" key="3">
    <source>
        <dbReference type="ARBA" id="ARBA00022676"/>
    </source>
</evidence>
<evidence type="ECO:0000256" key="6">
    <source>
        <dbReference type="ARBA" id="ARBA00022960"/>
    </source>
</evidence>
<feature type="transmembrane region" description="Helical" evidence="11">
    <location>
        <begin position="41"/>
        <end position="61"/>
    </location>
</feature>
<dbReference type="PANTHER" id="PTHR30474:SF1">
    <property type="entry name" value="PEPTIDOGLYCAN GLYCOSYLTRANSFERASE MRDB"/>
    <property type="match status" value="1"/>
</dbReference>
<feature type="transmembrane region" description="Helical" evidence="11">
    <location>
        <begin position="301"/>
        <end position="328"/>
    </location>
</feature>
<feature type="transmembrane region" description="Helical" evidence="11">
    <location>
        <begin position="157"/>
        <end position="174"/>
    </location>
</feature>
<feature type="transmembrane region" description="Helical" evidence="11">
    <location>
        <begin position="12"/>
        <end position="35"/>
    </location>
</feature>
<keyword evidence="13" id="KW-1185">Reference proteome</keyword>
<dbReference type="GO" id="GO:0015648">
    <property type="term" value="F:lipid-linked peptidoglycan transporter activity"/>
    <property type="evidence" value="ECO:0007669"/>
    <property type="project" value="TreeGrafter"/>
</dbReference>